<proteinExistence type="predicted"/>
<comment type="subcellular location">
    <subcellularLocation>
        <location evidence="1">Cell membrane</location>
        <topology evidence="1">Multi-pass membrane protein</topology>
    </subcellularLocation>
</comment>
<dbReference type="EMBL" id="FAOZ01000001">
    <property type="protein sequence ID" value="CUU53840.1"/>
    <property type="molecule type" value="Genomic_DNA"/>
</dbReference>
<keyword evidence="3 7" id="KW-0812">Transmembrane</keyword>
<dbReference type="InterPro" id="IPR004477">
    <property type="entry name" value="ComEC_N"/>
</dbReference>
<feature type="transmembrane region" description="Helical" evidence="7">
    <location>
        <begin position="313"/>
        <end position="331"/>
    </location>
</feature>
<dbReference type="PANTHER" id="PTHR30619">
    <property type="entry name" value="DNA INTERNALIZATION/COMPETENCE PROTEIN COMEC/REC2"/>
    <property type="match status" value="1"/>
</dbReference>
<feature type="domain" description="ComEC/Rec2-related protein" evidence="9">
    <location>
        <begin position="263"/>
        <end position="540"/>
    </location>
</feature>
<evidence type="ECO:0000259" key="8">
    <source>
        <dbReference type="Pfam" id="PF00753"/>
    </source>
</evidence>
<evidence type="ECO:0000259" key="9">
    <source>
        <dbReference type="Pfam" id="PF03772"/>
    </source>
</evidence>
<reference evidence="11" key="1">
    <citation type="submission" date="2015-11" db="EMBL/GenBank/DDBJ databases">
        <authorList>
            <person name="Varghese N."/>
        </authorList>
    </citation>
    <scope>NUCLEOTIDE SEQUENCE [LARGE SCALE GENOMIC DNA]</scope>
    <source>
        <strain evidence="11">DSM 45899</strain>
    </source>
</reference>
<feature type="transmembrane region" description="Helical" evidence="7">
    <location>
        <begin position="284"/>
        <end position="306"/>
    </location>
</feature>
<feature type="transmembrane region" description="Helical" evidence="7">
    <location>
        <begin position="28"/>
        <end position="46"/>
    </location>
</feature>
<feature type="region of interest" description="Disordered" evidence="6">
    <location>
        <begin position="137"/>
        <end position="159"/>
    </location>
</feature>
<dbReference type="SUPFAM" id="SSF56281">
    <property type="entry name" value="Metallo-hydrolase/oxidoreductase"/>
    <property type="match status" value="1"/>
</dbReference>
<evidence type="ECO:0000313" key="11">
    <source>
        <dbReference type="Proteomes" id="UP000198802"/>
    </source>
</evidence>
<evidence type="ECO:0000256" key="6">
    <source>
        <dbReference type="SAM" id="MobiDB-lite"/>
    </source>
</evidence>
<feature type="transmembrane region" description="Helical" evidence="7">
    <location>
        <begin position="245"/>
        <end position="264"/>
    </location>
</feature>
<organism evidence="10 11">
    <name type="scientific">Parafrankia irregularis</name>
    <dbReference type="NCBI Taxonomy" id="795642"/>
    <lineage>
        <taxon>Bacteria</taxon>
        <taxon>Bacillati</taxon>
        <taxon>Actinomycetota</taxon>
        <taxon>Actinomycetes</taxon>
        <taxon>Frankiales</taxon>
        <taxon>Frankiaceae</taxon>
        <taxon>Parafrankia</taxon>
    </lineage>
</organism>
<name>A0A0S4QDV2_9ACTN</name>
<feature type="transmembrane region" description="Helical" evidence="7">
    <location>
        <begin position="521"/>
        <end position="540"/>
    </location>
</feature>
<evidence type="ECO:0000256" key="3">
    <source>
        <dbReference type="ARBA" id="ARBA00022692"/>
    </source>
</evidence>
<dbReference type="GO" id="GO:0005886">
    <property type="term" value="C:plasma membrane"/>
    <property type="evidence" value="ECO:0007669"/>
    <property type="project" value="UniProtKB-SubCell"/>
</dbReference>
<dbReference type="AlphaFoldDB" id="A0A0S4QDV2"/>
<evidence type="ECO:0000256" key="4">
    <source>
        <dbReference type="ARBA" id="ARBA00022989"/>
    </source>
</evidence>
<dbReference type="Gene3D" id="3.60.15.10">
    <property type="entry name" value="Ribonuclease Z/Hydroxyacylglutathione hydrolase-like"/>
    <property type="match status" value="1"/>
</dbReference>
<gene>
    <name evidence="10" type="ORF">Ga0074812_101338</name>
</gene>
<dbReference type="PANTHER" id="PTHR30619:SF1">
    <property type="entry name" value="RECOMBINATION PROTEIN 2"/>
    <property type="match status" value="1"/>
</dbReference>
<accession>A0A0S4QDV2</accession>
<keyword evidence="5 7" id="KW-0472">Membrane</keyword>
<feature type="transmembrane region" description="Helical" evidence="7">
    <location>
        <begin position="422"/>
        <end position="448"/>
    </location>
</feature>
<protein>
    <submittedName>
        <fullName evidence="10">Competence protein ComEC</fullName>
    </submittedName>
</protein>
<keyword evidence="2" id="KW-1003">Cell membrane</keyword>
<sequence length="830" mass="82945">MVSVVMEVGVGLPADAKDAPRDRLDLRLAVPAGAVWAGAALGGYWVPSRELLGCVAVVLAGCALAVLAGAWQRGGGPARAAAGPGRRLAGCVAVAFLAAGLLIGGTAGRARAVGPLAALVRAERTVEAVVVLTDDPKVSRPPAGATGTGAGGPGGAASTATARARLEAVTGPEYRVRAAVPVLLVGRAGYLAAYLPGQRLAVRATLAPPGPGETIAAVLFARAPPHPQGRPPMAQRAAGWLRARLRAAASVVAQPAGGLLPAMVVGDTSKLDPELKDDFRVAGLSHLTAVSGANAAIATGAVLVVLGRTRLGSRSRAFAAAAALVGFVILARPSASVVRAAAMGLVGLAALAAGRPRAVMAALATAVLAVIVLDPTFALSAGFALSVLATAGMVVWGPGWCDGIERRLAARRPQRSRRLLAGATRIAQAVAVAAAAQLACTPVLAWLGGGISLVAIPANVIAAPAVAPATLLGLLTMAVATLHPSAAELFARLAGLPCRWLVLVAGRAADLPGAAIGWPSGPLGAVAALAGVVLAIALARRPPTRRLLAAALASLLVARLFLVPRLAGWPPAGWRLVACDVGQGDGLVLRAGAGSAVVVDVGPDPELMATCLADLGVRRVPLLVLSHLHADHAAGLSGVLGRMPVGEMIVSPLPEPTEQWAEVERGARAAGVTVRSVLSGSAGASGTVGDVRWQVIGPQRVLRGTASDPNNASLVLLAEVGGVTMLLSGDAEPPEQRQVARAGAVTVDVLKVAHHGSADQIPEFLTGTGARAALISVGAGNTYGHPAAATLASLRAAGITVGRTDLHGAVAVVRQPSGRVALVARRPGRM</sequence>
<feature type="transmembrane region" description="Helical" evidence="7">
    <location>
        <begin position="84"/>
        <end position="103"/>
    </location>
</feature>
<feature type="transmembrane region" description="Helical" evidence="7">
    <location>
        <begin position="547"/>
        <end position="567"/>
    </location>
</feature>
<feature type="transmembrane region" description="Helical" evidence="7">
    <location>
        <begin position="337"/>
        <end position="353"/>
    </location>
</feature>
<evidence type="ECO:0000256" key="1">
    <source>
        <dbReference type="ARBA" id="ARBA00004651"/>
    </source>
</evidence>
<feature type="compositionally biased region" description="Gly residues" evidence="6">
    <location>
        <begin position="146"/>
        <end position="155"/>
    </location>
</feature>
<keyword evidence="11" id="KW-1185">Reference proteome</keyword>
<dbReference type="InterPro" id="IPR052159">
    <property type="entry name" value="Competence_DNA_uptake"/>
</dbReference>
<dbReference type="InterPro" id="IPR001279">
    <property type="entry name" value="Metallo-B-lactamas"/>
</dbReference>
<feature type="domain" description="Metallo-beta-lactamase" evidence="8">
    <location>
        <begin position="581"/>
        <end position="759"/>
    </location>
</feature>
<feature type="transmembrane region" description="Helical" evidence="7">
    <location>
        <begin position="460"/>
        <end position="482"/>
    </location>
</feature>
<evidence type="ECO:0000256" key="2">
    <source>
        <dbReference type="ARBA" id="ARBA00022475"/>
    </source>
</evidence>
<evidence type="ECO:0000256" key="7">
    <source>
        <dbReference type="SAM" id="Phobius"/>
    </source>
</evidence>
<dbReference type="Pfam" id="PF00753">
    <property type="entry name" value="Lactamase_B"/>
    <property type="match status" value="1"/>
</dbReference>
<dbReference type="NCBIfam" id="TIGR00360">
    <property type="entry name" value="ComEC_N-term"/>
    <property type="match status" value="1"/>
</dbReference>
<dbReference type="InterPro" id="IPR035681">
    <property type="entry name" value="ComA-like_MBL"/>
</dbReference>
<dbReference type="Pfam" id="PF03772">
    <property type="entry name" value="Competence"/>
    <property type="match status" value="1"/>
</dbReference>
<dbReference type="CDD" id="cd07731">
    <property type="entry name" value="ComA-like_MBL-fold"/>
    <property type="match status" value="1"/>
</dbReference>
<dbReference type="RefSeq" id="WP_091270784.1">
    <property type="nucleotide sequence ID" value="NZ_FAOZ01000001.1"/>
</dbReference>
<keyword evidence="4 7" id="KW-1133">Transmembrane helix</keyword>
<dbReference type="InterPro" id="IPR036866">
    <property type="entry name" value="RibonucZ/Hydroxyglut_hydro"/>
</dbReference>
<evidence type="ECO:0000256" key="5">
    <source>
        <dbReference type="ARBA" id="ARBA00023136"/>
    </source>
</evidence>
<evidence type="ECO:0000313" key="10">
    <source>
        <dbReference type="EMBL" id="CUU53840.1"/>
    </source>
</evidence>
<dbReference type="Proteomes" id="UP000198802">
    <property type="component" value="Unassembled WGS sequence"/>
</dbReference>
<feature type="transmembrane region" description="Helical" evidence="7">
    <location>
        <begin position="51"/>
        <end position="72"/>
    </location>
</feature>